<dbReference type="AlphaFoldDB" id="A0A0C9ZEH1"/>
<organism evidence="2 3">
    <name type="scientific">Pisolithus microcarpus 441</name>
    <dbReference type="NCBI Taxonomy" id="765257"/>
    <lineage>
        <taxon>Eukaryota</taxon>
        <taxon>Fungi</taxon>
        <taxon>Dikarya</taxon>
        <taxon>Basidiomycota</taxon>
        <taxon>Agaricomycotina</taxon>
        <taxon>Agaricomycetes</taxon>
        <taxon>Agaricomycetidae</taxon>
        <taxon>Boletales</taxon>
        <taxon>Sclerodermatineae</taxon>
        <taxon>Pisolithaceae</taxon>
        <taxon>Pisolithus</taxon>
    </lineage>
</organism>
<reference evidence="2 3" key="1">
    <citation type="submission" date="2014-04" db="EMBL/GenBank/DDBJ databases">
        <authorList>
            <consortium name="DOE Joint Genome Institute"/>
            <person name="Kuo A."/>
            <person name="Kohler A."/>
            <person name="Costa M.D."/>
            <person name="Nagy L.G."/>
            <person name="Floudas D."/>
            <person name="Copeland A."/>
            <person name="Barry K.W."/>
            <person name="Cichocki N."/>
            <person name="Veneault-Fourrey C."/>
            <person name="LaButti K."/>
            <person name="Lindquist E.A."/>
            <person name="Lipzen A."/>
            <person name="Lundell T."/>
            <person name="Morin E."/>
            <person name="Murat C."/>
            <person name="Sun H."/>
            <person name="Tunlid A."/>
            <person name="Henrissat B."/>
            <person name="Grigoriev I.V."/>
            <person name="Hibbett D.S."/>
            <person name="Martin F."/>
            <person name="Nordberg H.P."/>
            <person name="Cantor M.N."/>
            <person name="Hua S.X."/>
        </authorList>
    </citation>
    <scope>NUCLEOTIDE SEQUENCE [LARGE SCALE GENOMIC DNA]</scope>
    <source>
        <strain evidence="2 3">441</strain>
    </source>
</reference>
<proteinExistence type="predicted"/>
<evidence type="ECO:0000256" key="1">
    <source>
        <dbReference type="SAM" id="MobiDB-lite"/>
    </source>
</evidence>
<sequence>MPKTDMKHPHSGTHRRVSSCNSDNDIEQMAQCNVLCMQKLGEHLKAAIEGRDSKQVAQAYDRVINSGHILPPNTPLRNLTKSEIGALDSILCSPAANLEEHIFLGMTAHTLLMLQLETMKSLPYDIMDQIDARTIKLR</sequence>
<reference evidence="3" key="2">
    <citation type="submission" date="2015-01" db="EMBL/GenBank/DDBJ databases">
        <title>Evolutionary Origins and Diversification of the Mycorrhizal Mutualists.</title>
        <authorList>
            <consortium name="DOE Joint Genome Institute"/>
            <consortium name="Mycorrhizal Genomics Consortium"/>
            <person name="Kohler A."/>
            <person name="Kuo A."/>
            <person name="Nagy L.G."/>
            <person name="Floudas D."/>
            <person name="Copeland A."/>
            <person name="Barry K.W."/>
            <person name="Cichocki N."/>
            <person name="Veneault-Fourrey C."/>
            <person name="LaButti K."/>
            <person name="Lindquist E.A."/>
            <person name="Lipzen A."/>
            <person name="Lundell T."/>
            <person name="Morin E."/>
            <person name="Murat C."/>
            <person name="Riley R."/>
            <person name="Ohm R."/>
            <person name="Sun H."/>
            <person name="Tunlid A."/>
            <person name="Henrissat B."/>
            <person name="Grigoriev I.V."/>
            <person name="Hibbett D.S."/>
            <person name="Martin F."/>
        </authorList>
    </citation>
    <scope>NUCLEOTIDE SEQUENCE [LARGE SCALE GENOMIC DNA]</scope>
    <source>
        <strain evidence="3">441</strain>
    </source>
</reference>
<dbReference type="OrthoDB" id="2688267at2759"/>
<keyword evidence="3" id="KW-1185">Reference proteome</keyword>
<accession>A0A0C9ZEH1</accession>
<evidence type="ECO:0000313" key="3">
    <source>
        <dbReference type="Proteomes" id="UP000054018"/>
    </source>
</evidence>
<feature type="region of interest" description="Disordered" evidence="1">
    <location>
        <begin position="1"/>
        <end position="22"/>
    </location>
</feature>
<dbReference type="HOGENOM" id="CLU_1856089_0_0_1"/>
<evidence type="ECO:0000313" key="2">
    <source>
        <dbReference type="EMBL" id="KIK24314.1"/>
    </source>
</evidence>
<dbReference type="Proteomes" id="UP000054018">
    <property type="component" value="Unassembled WGS sequence"/>
</dbReference>
<gene>
    <name evidence="2" type="ORF">PISMIDRAFT_23204</name>
</gene>
<protein>
    <submittedName>
        <fullName evidence="2">Uncharacterized protein</fullName>
    </submittedName>
</protein>
<dbReference type="EMBL" id="KN833717">
    <property type="protein sequence ID" value="KIK24314.1"/>
    <property type="molecule type" value="Genomic_DNA"/>
</dbReference>
<name>A0A0C9ZEH1_9AGAM</name>